<dbReference type="Gene3D" id="2.60.40.2880">
    <property type="entry name" value="MmpS1-5, C-terminal soluble domain"/>
    <property type="match status" value="1"/>
</dbReference>
<dbReference type="InterPro" id="IPR005543">
    <property type="entry name" value="PASTA_dom"/>
</dbReference>
<feature type="chain" id="PRO_5038999172" evidence="1">
    <location>
        <begin position="23"/>
        <end position="332"/>
    </location>
</feature>
<dbReference type="RefSeq" id="WP_168487909.1">
    <property type="nucleotide sequence ID" value="NZ_JAAZSQ010000018.1"/>
</dbReference>
<proteinExistence type="predicted"/>
<dbReference type="PROSITE" id="PS51257">
    <property type="entry name" value="PROKAR_LIPOPROTEIN"/>
    <property type="match status" value="1"/>
</dbReference>
<name>A0A7X6HF32_9MICC</name>
<dbReference type="CDD" id="cd06577">
    <property type="entry name" value="PASTA_pknB"/>
    <property type="match status" value="1"/>
</dbReference>
<evidence type="ECO:0000313" key="3">
    <source>
        <dbReference type="EMBL" id="NKX55984.1"/>
    </source>
</evidence>
<reference evidence="3 4" key="1">
    <citation type="submission" date="2020-04" db="EMBL/GenBank/DDBJ databases">
        <title>Arthrobacter sp. nov.</title>
        <authorList>
            <person name="Liu S."/>
        </authorList>
    </citation>
    <scope>NUCLEOTIDE SEQUENCE [LARGE SCALE GENOMIC DNA]</scope>
    <source>
        <strain evidence="3 4">E918</strain>
    </source>
</reference>
<dbReference type="PROSITE" id="PS51178">
    <property type="entry name" value="PASTA"/>
    <property type="match status" value="2"/>
</dbReference>
<dbReference type="Proteomes" id="UP000544090">
    <property type="component" value="Unassembled WGS sequence"/>
</dbReference>
<dbReference type="InterPro" id="IPR038468">
    <property type="entry name" value="MmpS_C"/>
</dbReference>
<protein>
    <submittedName>
        <fullName evidence="3">PASTA domain-containing protein</fullName>
    </submittedName>
</protein>
<gene>
    <name evidence="3" type="ORF">HGG74_15855</name>
</gene>
<dbReference type="EMBL" id="JAAZSQ010000018">
    <property type="protein sequence ID" value="NKX55984.1"/>
    <property type="molecule type" value="Genomic_DNA"/>
</dbReference>
<dbReference type="AlphaFoldDB" id="A0A7X6HF32"/>
<evidence type="ECO:0000259" key="2">
    <source>
        <dbReference type="PROSITE" id="PS51178"/>
    </source>
</evidence>
<evidence type="ECO:0000313" key="4">
    <source>
        <dbReference type="Proteomes" id="UP000544090"/>
    </source>
</evidence>
<feature type="domain" description="PASTA" evidence="2">
    <location>
        <begin position="42"/>
        <end position="113"/>
    </location>
</feature>
<comment type="caution">
    <text evidence="3">The sequence shown here is derived from an EMBL/GenBank/DDBJ whole genome shotgun (WGS) entry which is preliminary data.</text>
</comment>
<feature type="signal peptide" evidence="1">
    <location>
        <begin position="1"/>
        <end position="22"/>
    </location>
</feature>
<accession>A0A7X6HF32</accession>
<evidence type="ECO:0000256" key="1">
    <source>
        <dbReference type="SAM" id="SignalP"/>
    </source>
</evidence>
<dbReference type="Gene3D" id="3.30.10.20">
    <property type="match status" value="2"/>
</dbReference>
<organism evidence="3 4">
    <name type="scientific">Arthrobacter mobilis</name>
    <dbReference type="NCBI Taxonomy" id="2724944"/>
    <lineage>
        <taxon>Bacteria</taxon>
        <taxon>Bacillati</taxon>
        <taxon>Actinomycetota</taxon>
        <taxon>Actinomycetes</taxon>
        <taxon>Micrococcales</taxon>
        <taxon>Micrococcaceae</taxon>
        <taxon>Arthrobacter</taxon>
    </lineage>
</organism>
<keyword evidence="4" id="KW-1185">Reference proteome</keyword>
<dbReference type="Pfam" id="PF03793">
    <property type="entry name" value="PASTA"/>
    <property type="match status" value="1"/>
</dbReference>
<keyword evidence="1" id="KW-0732">Signal</keyword>
<feature type="domain" description="PASTA" evidence="2">
    <location>
        <begin position="125"/>
        <end position="206"/>
    </location>
</feature>
<sequence>MNKRALSLLALTMLLLTGCAQAGPDPSAAAETAAETAIEATGEADLVDLPDLTGTTVSEATDKLEEAGFTVAGYTNQFGDQVQAGSDWDVYDVAYPSGASAARGSAVTLDVFDPAADEADKAVAGPIIVPDVVGMTVEEAEAAIADAGMTVDRYFDDETFSRKEMIKGELDTVEPADNWVVTEVYPLAGVQLPDSSDRKAILLVKDAKTAAAEKKEEAEAKKYEDHWVIKYTVESDAAVDLVTYTNMVDFEMNQEQDASASKTKVVKTYRFDADKFGGSYTAWSFGVSAMAGGYASTITCRIEVNGREVAKQTSTGPYANVTCHDGDYEASF</sequence>